<evidence type="ECO:0000256" key="5">
    <source>
        <dbReference type="ARBA" id="ARBA00047754"/>
    </source>
</evidence>
<dbReference type="AlphaFoldDB" id="A0A9Q9CPQ8"/>
<comment type="similarity">
    <text evidence="1">Belongs to the ribonucleoside diphosphate reductase class-2 family.</text>
</comment>
<evidence type="ECO:0000256" key="2">
    <source>
        <dbReference type="ARBA" id="ARBA00012274"/>
    </source>
</evidence>
<evidence type="ECO:0000259" key="6">
    <source>
        <dbReference type="Pfam" id="PF12637"/>
    </source>
</evidence>
<evidence type="ECO:0000313" key="9">
    <source>
        <dbReference type="Proteomes" id="UP001058016"/>
    </source>
</evidence>
<dbReference type="RefSeq" id="WP_055305278.1">
    <property type="nucleotide sequence ID" value="NZ_CP071249.1"/>
</dbReference>
<organism evidence="8 10">
    <name type="scientific">Turicibacter bilis</name>
    <dbReference type="NCBI Taxonomy" id="2735723"/>
    <lineage>
        <taxon>Bacteria</taxon>
        <taxon>Bacillati</taxon>
        <taxon>Bacillota</taxon>
        <taxon>Erysipelotrichia</taxon>
        <taxon>Erysipelotrichales</taxon>
        <taxon>Turicibacteraceae</taxon>
        <taxon>Turicibacter</taxon>
    </lineage>
</organism>
<evidence type="ECO:0000256" key="3">
    <source>
        <dbReference type="ARBA" id="ARBA00022634"/>
    </source>
</evidence>
<dbReference type="NCBIfam" id="TIGR03905">
    <property type="entry name" value="TIGR03905_4_Cys"/>
    <property type="match status" value="1"/>
</dbReference>
<gene>
    <name evidence="7" type="ORF">J0J69_09350</name>
    <name evidence="8" type="ORF">J0J70_04535</name>
</gene>
<dbReference type="Pfam" id="PF12637">
    <property type="entry name" value="TSCPD"/>
    <property type="match status" value="1"/>
</dbReference>
<dbReference type="InterPro" id="IPR023806">
    <property type="entry name" value="CHP03905"/>
</dbReference>
<keyword evidence="4" id="KW-0547">Nucleotide-binding</keyword>
<feature type="domain" description="TSCPD" evidence="6">
    <location>
        <begin position="3"/>
        <end position="79"/>
    </location>
</feature>
<dbReference type="GO" id="GO:0000166">
    <property type="term" value="F:nucleotide binding"/>
    <property type="evidence" value="ECO:0007669"/>
    <property type="project" value="UniProtKB-KW"/>
</dbReference>
<evidence type="ECO:0000256" key="1">
    <source>
        <dbReference type="ARBA" id="ARBA00007405"/>
    </source>
</evidence>
<name>A0A9Q9CPQ8_9FIRM</name>
<accession>A0A9Q9CPQ8</accession>
<evidence type="ECO:0000313" key="8">
    <source>
        <dbReference type="EMBL" id="UUF09261.1"/>
    </source>
</evidence>
<keyword evidence="9" id="KW-1185">Reference proteome</keyword>
<evidence type="ECO:0000313" key="7">
    <source>
        <dbReference type="EMBL" id="UUF05287.1"/>
    </source>
</evidence>
<dbReference type="GO" id="GO:0004748">
    <property type="term" value="F:ribonucleoside-diphosphate reductase activity, thioredoxin disulfide as acceptor"/>
    <property type="evidence" value="ECO:0007669"/>
    <property type="project" value="UniProtKB-EC"/>
</dbReference>
<dbReference type="EMBL" id="CP071249">
    <property type="protein sequence ID" value="UUF05287.1"/>
    <property type="molecule type" value="Genomic_DNA"/>
</dbReference>
<dbReference type="Proteomes" id="UP001058016">
    <property type="component" value="Chromosome"/>
</dbReference>
<sequence>METYKTTGVCAKEIQFEVEDNKIKSVNFIGGCPGNLIGISHLVKGMEVEEAINKLKGIPCRTKETSCPDQLAQALENYLQQK</sequence>
<evidence type="ECO:0000256" key="4">
    <source>
        <dbReference type="ARBA" id="ARBA00022741"/>
    </source>
</evidence>
<keyword evidence="3" id="KW-0237">DNA synthesis</keyword>
<protein>
    <recommendedName>
        <fullName evidence="2">ribonucleoside-diphosphate reductase</fullName>
        <ecNumber evidence="2">1.17.4.1</ecNumber>
    </recommendedName>
</protein>
<dbReference type="EMBL" id="CP071250">
    <property type="protein sequence ID" value="UUF09261.1"/>
    <property type="molecule type" value="Genomic_DNA"/>
</dbReference>
<dbReference type="EC" id="1.17.4.1" evidence="2"/>
<dbReference type="Proteomes" id="UP001058072">
    <property type="component" value="Chromosome"/>
</dbReference>
<reference evidence="8 9" key="1">
    <citation type="submission" date="2021-03" db="EMBL/GenBank/DDBJ databases">
        <title>Comparative Genomics and Metabolomics in the genus Turicibacter.</title>
        <authorList>
            <person name="Maki J."/>
            <person name="Looft T."/>
        </authorList>
    </citation>
    <scope>NUCLEOTIDE SEQUENCE</scope>
    <source>
        <strain evidence="8">ISU324</strain>
        <strain evidence="7 9">MMM721</strain>
    </source>
</reference>
<evidence type="ECO:0000313" key="10">
    <source>
        <dbReference type="Proteomes" id="UP001058072"/>
    </source>
</evidence>
<comment type="catalytic activity">
    <reaction evidence="5">
        <text>a 2'-deoxyribonucleoside 5'-diphosphate + [thioredoxin]-disulfide + H2O = a ribonucleoside 5'-diphosphate + [thioredoxin]-dithiol</text>
        <dbReference type="Rhea" id="RHEA:23252"/>
        <dbReference type="Rhea" id="RHEA-COMP:10698"/>
        <dbReference type="Rhea" id="RHEA-COMP:10700"/>
        <dbReference type="ChEBI" id="CHEBI:15377"/>
        <dbReference type="ChEBI" id="CHEBI:29950"/>
        <dbReference type="ChEBI" id="CHEBI:50058"/>
        <dbReference type="ChEBI" id="CHEBI:57930"/>
        <dbReference type="ChEBI" id="CHEBI:73316"/>
        <dbReference type="EC" id="1.17.4.1"/>
    </reaction>
</comment>
<dbReference type="GO" id="GO:0071897">
    <property type="term" value="P:DNA biosynthetic process"/>
    <property type="evidence" value="ECO:0007669"/>
    <property type="project" value="UniProtKB-KW"/>
</dbReference>
<proteinExistence type="inferred from homology"/>
<dbReference type="InterPro" id="IPR024434">
    <property type="entry name" value="TSCPD_dom"/>
</dbReference>